<comment type="similarity">
    <text evidence="1">Belongs to the peptidase C48 family.</text>
</comment>
<proteinExistence type="inferred from homology"/>
<gene>
    <name evidence="5" type="ORF">EUX98_g8570</name>
</gene>
<name>A0A4S4M714_9APHY</name>
<feature type="domain" description="Ubiquitin-like protease family profile" evidence="4">
    <location>
        <begin position="103"/>
        <end position="301"/>
    </location>
</feature>
<dbReference type="Pfam" id="PF02902">
    <property type="entry name" value="Peptidase_C48"/>
    <property type="match status" value="1"/>
</dbReference>
<dbReference type="Proteomes" id="UP000308730">
    <property type="component" value="Unassembled WGS sequence"/>
</dbReference>
<protein>
    <recommendedName>
        <fullName evidence="4">Ubiquitin-like protease family profile domain-containing protein</fullName>
    </recommendedName>
</protein>
<keyword evidence="6" id="KW-1185">Reference proteome</keyword>
<dbReference type="Gene3D" id="3.40.395.10">
    <property type="entry name" value="Adenoviral Proteinase, Chain A"/>
    <property type="match status" value="1"/>
</dbReference>
<dbReference type="SUPFAM" id="SSF54001">
    <property type="entry name" value="Cysteine proteinases"/>
    <property type="match status" value="1"/>
</dbReference>
<evidence type="ECO:0000256" key="2">
    <source>
        <dbReference type="ARBA" id="ARBA00022670"/>
    </source>
</evidence>
<evidence type="ECO:0000313" key="5">
    <source>
        <dbReference type="EMBL" id="THH20517.1"/>
    </source>
</evidence>
<keyword evidence="3" id="KW-0378">Hydrolase</keyword>
<keyword evidence="2" id="KW-0645">Protease</keyword>
<dbReference type="AlphaFoldDB" id="A0A4S4M714"/>
<evidence type="ECO:0000256" key="1">
    <source>
        <dbReference type="ARBA" id="ARBA00005234"/>
    </source>
</evidence>
<dbReference type="GO" id="GO:0019783">
    <property type="term" value="F:ubiquitin-like protein peptidase activity"/>
    <property type="evidence" value="ECO:0007669"/>
    <property type="project" value="UniProtKB-ARBA"/>
</dbReference>
<dbReference type="EMBL" id="SGPM01000489">
    <property type="protein sequence ID" value="THH20517.1"/>
    <property type="molecule type" value="Genomic_DNA"/>
</dbReference>
<reference evidence="5 6" key="1">
    <citation type="submission" date="2019-02" db="EMBL/GenBank/DDBJ databases">
        <title>Genome sequencing of the rare red list fungi Antrodiella citrinella (Flaviporus citrinellus).</title>
        <authorList>
            <person name="Buettner E."/>
            <person name="Kellner H."/>
        </authorList>
    </citation>
    <scope>NUCLEOTIDE SEQUENCE [LARGE SCALE GENOMIC DNA]</scope>
    <source>
        <strain evidence="5 6">DSM 108506</strain>
    </source>
</reference>
<dbReference type="GO" id="GO:0008234">
    <property type="term" value="F:cysteine-type peptidase activity"/>
    <property type="evidence" value="ECO:0007669"/>
    <property type="project" value="InterPro"/>
</dbReference>
<sequence length="347" mass="39403">MVRSTQPVQATEPVVTSTGKFKSRDDAVERVFRDWRHMPTDATSSKAYIASHKAHEKALDFATQLTKRLDRQVFPERWEPMLSDGFKTTTSAGSWIGFNREKHTLLNTDILRIRDPAKGVRAVELYLSDTLIDIGIQMLVKQISETDQALEQSMHECNLYPARHGQALHYGRASKLIHMLRKPKPHSLRPLWDKERILIPICGDSHWYLIVVLNPGALLKPAKTISRHTRTVDDRCLVVALDPMTVGRASTFDTVDEYLRDRAYQDGQTIVSTPVHLDLLVPAQPNAYDCGIFTIFFAAIVFSRVHWFKDVVQGQLDLATAITPGTRVGFAARWNEVKMITNLRYAI</sequence>
<dbReference type="PROSITE" id="PS50600">
    <property type="entry name" value="ULP_PROTEASE"/>
    <property type="match status" value="1"/>
</dbReference>
<dbReference type="OrthoDB" id="442460at2759"/>
<organism evidence="5 6">
    <name type="scientific">Antrodiella citrinella</name>
    <dbReference type="NCBI Taxonomy" id="2447956"/>
    <lineage>
        <taxon>Eukaryota</taxon>
        <taxon>Fungi</taxon>
        <taxon>Dikarya</taxon>
        <taxon>Basidiomycota</taxon>
        <taxon>Agaricomycotina</taxon>
        <taxon>Agaricomycetes</taxon>
        <taxon>Polyporales</taxon>
        <taxon>Steccherinaceae</taxon>
        <taxon>Antrodiella</taxon>
    </lineage>
</organism>
<accession>A0A4S4M714</accession>
<evidence type="ECO:0000256" key="3">
    <source>
        <dbReference type="ARBA" id="ARBA00022801"/>
    </source>
</evidence>
<dbReference type="InterPro" id="IPR003653">
    <property type="entry name" value="Peptidase_C48_C"/>
</dbReference>
<evidence type="ECO:0000259" key="4">
    <source>
        <dbReference type="PROSITE" id="PS50600"/>
    </source>
</evidence>
<dbReference type="GO" id="GO:0006508">
    <property type="term" value="P:proteolysis"/>
    <property type="evidence" value="ECO:0007669"/>
    <property type="project" value="UniProtKB-KW"/>
</dbReference>
<comment type="caution">
    <text evidence="5">The sequence shown here is derived from an EMBL/GenBank/DDBJ whole genome shotgun (WGS) entry which is preliminary data.</text>
</comment>
<dbReference type="InterPro" id="IPR038765">
    <property type="entry name" value="Papain-like_cys_pep_sf"/>
</dbReference>
<evidence type="ECO:0000313" key="6">
    <source>
        <dbReference type="Proteomes" id="UP000308730"/>
    </source>
</evidence>